<dbReference type="SUPFAM" id="SSF52540">
    <property type="entry name" value="P-loop containing nucleoside triphosphate hydrolases"/>
    <property type="match status" value="1"/>
</dbReference>
<feature type="region of interest" description="Lon-protease-like" evidence="11">
    <location>
        <begin position="350"/>
        <end position="491"/>
    </location>
</feature>
<dbReference type="HAMAP" id="MF_01498">
    <property type="entry name" value="RadA_bact"/>
    <property type="match status" value="1"/>
</dbReference>
<dbReference type="GO" id="GO:0005829">
    <property type="term" value="C:cytosol"/>
    <property type="evidence" value="ECO:0007669"/>
    <property type="project" value="TreeGrafter"/>
</dbReference>
<evidence type="ECO:0000256" key="3">
    <source>
        <dbReference type="ARBA" id="ARBA00022763"/>
    </source>
</evidence>
<feature type="region of interest" description="Disordered" evidence="14">
    <location>
        <begin position="452"/>
        <end position="491"/>
    </location>
</feature>
<organism evidence="16 17">
    <name type="scientific">Azospirillum thiophilum</name>
    <dbReference type="NCBI Taxonomy" id="528244"/>
    <lineage>
        <taxon>Bacteria</taxon>
        <taxon>Pseudomonadati</taxon>
        <taxon>Pseudomonadota</taxon>
        <taxon>Alphaproteobacteria</taxon>
        <taxon>Rhodospirillales</taxon>
        <taxon>Azospirillaceae</taxon>
        <taxon>Azospirillum</taxon>
    </lineage>
</organism>
<evidence type="ECO:0000256" key="6">
    <source>
        <dbReference type="ARBA" id="ARBA00022833"/>
    </source>
</evidence>
<dbReference type="KEGG" id="ati:AL072_11220"/>
<evidence type="ECO:0000259" key="15">
    <source>
        <dbReference type="PROSITE" id="PS50162"/>
    </source>
</evidence>
<feature type="short sequence motif" description="RadA KNRFG motif" evidence="11">
    <location>
        <begin position="251"/>
        <end position="255"/>
    </location>
</feature>
<accession>A0AAC8VXP5</accession>
<dbReference type="InterPro" id="IPR014721">
    <property type="entry name" value="Ribsml_uS5_D2-typ_fold_subgr"/>
</dbReference>
<evidence type="ECO:0000256" key="5">
    <source>
        <dbReference type="ARBA" id="ARBA00022801"/>
    </source>
</evidence>
<dbReference type="AlphaFoldDB" id="A0AAC8VXP5"/>
<dbReference type="GO" id="GO:0140664">
    <property type="term" value="F:ATP-dependent DNA damage sensor activity"/>
    <property type="evidence" value="ECO:0007669"/>
    <property type="project" value="InterPro"/>
</dbReference>
<dbReference type="InterPro" id="IPR020588">
    <property type="entry name" value="RecA_ATP-bd"/>
</dbReference>
<reference evidence="16 17" key="2">
    <citation type="journal article" date="2016" name="Genome Announc.">
        <title>Complete Genome Sequence of a Strain of Azospirillum thiophilum Isolated from a Sulfide Spring.</title>
        <authorList>
            <person name="Fomenkov A."/>
            <person name="Vincze T."/>
            <person name="Grabovich M."/>
            <person name="Anton B.P."/>
            <person name="Dubinina G."/>
            <person name="Orlova M."/>
            <person name="Belousova E."/>
            <person name="Roberts R.J."/>
        </authorList>
    </citation>
    <scope>NUCLEOTIDE SEQUENCE [LARGE SCALE GENOMIC DNA]</scope>
    <source>
        <strain evidence="16 17">BV-S</strain>
    </source>
</reference>
<sequence>MAKPTTRYVCQACGASFPKWAGKCDACGEWNSLVEEAAPDAAPKGLGSARGRRIEFVGLHGSSEAPPRRMTGIAEFDRVCGGGLVPGSAILIGGDPGIGKSTLLLQAVARLAQDHRCAYVSGEEAVDQVRLRAQRLGCATAPVDLASATSVRDIVASLDDAKGPEIIVIDSIQTMYMDNLDSAPGTVAQVRASAQELIRIAKRRGVVLLLVGHVTKEGMIAGPRVLEHMVDTVLYFEGERGHQFRILRAVKNRFGPTDEIGVFEMGDAGLGEVANPSALFLAERRGDVSGAAVFAGMEGTRPVLVEVQALVAPSPLGTPRRAVVGWDTGRLAMVLAVLEARCGVQIGANDVYLNVAGGLRITEPAADLAVAAALVSSLTGEPVPADAVVFGEIGLSGEVRAVGQSDTRLKEAAKLGFSSAIFPAGRTGRKGGRGDAGLKTVELQQLAELMPLFQGASGGGRPPTGRRSQDDADPRRRRDEDSRRWRDDEYI</sequence>
<dbReference type="InterPro" id="IPR027417">
    <property type="entry name" value="P-loop_NTPase"/>
</dbReference>
<dbReference type="Pfam" id="PF13541">
    <property type="entry name" value="ChlI"/>
    <property type="match status" value="1"/>
</dbReference>
<evidence type="ECO:0000256" key="8">
    <source>
        <dbReference type="ARBA" id="ARBA00023016"/>
    </source>
</evidence>
<dbReference type="PRINTS" id="PR01874">
    <property type="entry name" value="DNAREPAIRADA"/>
</dbReference>
<keyword evidence="5" id="KW-0378">Hydrolase</keyword>
<evidence type="ECO:0000256" key="14">
    <source>
        <dbReference type="SAM" id="MobiDB-lite"/>
    </source>
</evidence>
<gene>
    <name evidence="11" type="primary">radA</name>
    <name evidence="16" type="ORF">AL072_11220</name>
</gene>
<evidence type="ECO:0000256" key="2">
    <source>
        <dbReference type="ARBA" id="ARBA00022741"/>
    </source>
</evidence>
<dbReference type="InterPro" id="IPR004504">
    <property type="entry name" value="DNA_repair_RadA"/>
</dbReference>
<dbReference type="Gene3D" id="3.30.230.10">
    <property type="match status" value="1"/>
</dbReference>
<dbReference type="InterPro" id="IPR020568">
    <property type="entry name" value="Ribosomal_Su5_D2-typ_SF"/>
</dbReference>
<keyword evidence="4 13" id="KW-0863">Zinc-finger</keyword>
<dbReference type="GO" id="GO:0016787">
    <property type="term" value="F:hydrolase activity"/>
    <property type="evidence" value="ECO:0007669"/>
    <property type="project" value="UniProtKB-KW"/>
</dbReference>
<evidence type="ECO:0000256" key="9">
    <source>
        <dbReference type="ARBA" id="ARBA00023125"/>
    </source>
</evidence>
<comment type="function">
    <text evidence="13">DNA-dependent ATPase involved in processing of recombination intermediates, plays a role in repairing DNA breaks. Stimulates the branch migration of RecA-mediated strand transfer reactions, allowing the 3' invading strand to extend heteroduplex DNA faster. Binds ssDNA in the presence of ADP but not other nucleotides, has ATPase activity that is stimulated by ssDNA and various branched DNA structures, but inhibited by SSB. Does not have RecA's homology-searching function.</text>
</comment>
<evidence type="ECO:0000256" key="7">
    <source>
        <dbReference type="ARBA" id="ARBA00022840"/>
    </source>
</evidence>
<feature type="domain" description="RecA family profile 1" evidence="15">
    <location>
        <begin position="65"/>
        <end position="214"/>
    </location>
</feature>
<keyword evidence="17" id="KW-1185">Reference proteome</keyword>
<dbReference type="Proteomes" id="UP000069935">
    <property type="component" value="Chromosome 1"/>
</dbReference>
<evidence type="ECO:0000256" key="10">
    <source>
        <dbReference type="ARBA" id="ARBA00023204"/>
    </source>
</evidence>
<dbReference type="RefSeq" id="WP_045580260.1">
    <property type="nucleotide sequence ID" value="NZ_CP012401.1"/>
</dbReference>
<proteinExistence type="inferred from homology"/>
<evidence type="ECO:0000256" key="12">
    <source>
        <dbReference type="NCBIfam" id="TIGR00416"/>
    </source>
</evidence>
<dbReference type="PROSITE" id="PS50162">
    <property type="entry name" value="RECA_2"/>
    <property type="match status" value="1"/>
</dbReference>
<keyword evidence="8 11" id="KW-0346">Stress response</keyword>
<dbReference type="GO" id="GO:0005524">
    <property type="term" value="F:ATP binding"/>
    <property type="evidence" value="ECO:0007669"/>
    <property type="project" value="UniProtKB-UniRule"/>
</dbReference>
<protein>
    <recommendedName>
        <fullName evidence="11 12">DNA repair protein RadA</fullName>
    </recommendedName>
</protein>
<dbReference type="Pfam" id="PF13481">
    <property type="entry name" value="AAA_25"/>
    <property type="match status" value="1"/>
</dbReference>
<dbReference type="InterPro" id="IPR041166">
    <property type="entry name" value="Rubredoxin_2"/>
</dbReference>
<keyword evidence="1 11" id="KW-0479">Metal-binding</keyword>
<dbReference type="SMART" id="SM00382">
    <property type="entry name" value="AAA"/>
    <property type="match status" value="1"/>
</dbReference>
<evidence type="ECO:0000313" key="16">
    <source>
        <dbReference type="EMBL" id="ALG71385.1"/>
    </source>
</evidence>
<dbReference type="GO" id="GO:0000725">
    <property type="term" value="P:recombinational repair"/>
    <property type="evidence" value="ECO:0007669"/>
    <property type="project" value="UniProtKB-UniRule"/>
</dbReference>
<evidence type="ECO:0000313" key="17">
    <source>
        <dbReference type="Proteomes" id="UP000069935"/>
    </source>
</evidence>
<keyword evidence="6 13" id="KW-0862">Zinc</keyword>
<evidence type="ECO:0000256" key="11">
    <source>
        <dbReference type="HAMAP-Rule" id="MF_01498"/>
    </source>
</evidence>
<dbReference type="EMBL" id="CP012401">
    <property type="protein sequence ID" value="ALG71385.1"/>
    <property type="molecule type" value="Genomic_DNA"/>
</dbReference>
<dbReference type="NCBIfam" id="TIGR00416">
    <property type="entry name" value="sms"/>
    <property type="match status" value="1"/>
</dbReference>
<comment type="similarity">
    <text evidence="11 13">Belongs to the RecA family. RadA subfamily.</text>
</comment>
<name>A0AAC8VXP5_9PROT</name>
<comment type="domain">
    <text evidence="11">The middle region has homology to RecA with ATPase motifs including the RadA KNRFG motif, while the C-terminus is homologous to Lon protease.</text>
</comment>
<evidence type="ECO:0000256" key="4">
    <source>
        <dbReference type="ARBA" id="ARBA00022771"/>
    </source>
</evidence>
<keyword evidence="9 11" id="KW-0238">DNA-binding</keyword>
<feature type="compositionally biased region" description="Basic and acidic residues" evidence="14">
    <location>
        <begin position="467"/>
        <end position="491"/>
    </location>
</feature>
<dbReference type="Gene3D" id="3.40.50.300">
    <property type="entry name" value="P-loop containing nucleotide triphosphate hydrolases"/>
    <property type="match status" value="1"/>
</dbReference>
<dbReference type="CDD" id="cd01121">
    <property type="entry name" value="RadA_SMS_N"/>
    <property type="match status" value="1"/>
</dbReference>
<dbReference type="GO" id="GO:0003684">
    <property type="term" value="F:damaged DNA binding"/>
    <property type="evidence" value="ECO:0007669"/>
    <property type="project" value="InterPro"/>
</dbReference>
<dbReference type="FunFam" id="3.40.50.300:FF:000050">
    <property type="entry name" value="DNA repair protein RadA"/>
    <property type="match status" value="1"/>
</dbReference>
<keyword evidence="10 11" id="KW-0234">DNA repair</keyword>
<dbReference type="GO" id="GO:0008270">
    <property type="term" value="F:zinc ion binding"/>
    <property type="evidence" value="ECO:0007669"/>
    <property type="project" value="UniProtKB-KW"/>
</dbReference>
<dbReference type="Pfam" id="PF18073">
    <property type="entry name" value="Zn_ribbon_LapB"/>
    <property type="match status" value="1"/>
</dbReference>
<feature type="binding site" evidence="11">
    <location>
        <begin position="94"/>
        <end position="101"/>
    </location>
    <ligand>
        <name>ATP</name>
        <dbReference type="ChEBI" id="CHEBI:30616"/>
    </ligand>
</feature>
<keyword evidence="2 11" id="KW-0547">Nucleotide-binding</keyword>
<dbReference type="PANTHER" id="PTHR32472">
    <property type="entry name" value="DNA REPAIR PROTEIN RADA"/>
    <property type="match status" value="1"/>
</dbReference>
<dbReference type="SUPFAM" id="SSF54211">
    <property type="entry name" value="Ribosomal protein S5 domain 2-like"/>
    <property type="match status" value="1"/>
</dbReference>
<keyword evidence="3 11" id="KW-0227">DNA damage</keyword>
<dbReference type="PANTHER" id="PTHR32472:SF10">
    <property type="entry name" value="DNA REPAIR PROTEIN RADA-LIKE PROTEIN"/>
    <property type="match status" value="1"/>
</dbReference>
<evidence type="ECO:0000256" key="13">
    <source>
        <dbReference type="RuleBase" id="RU003555"/>
    </source>
</evidence>
<keyword evidence="7 11" id="KW-0067">ATP-binding</keyword>
<reference evidence="17" key="1">
    <citation type="submission" date="2015-08" db="EMBL/GenBank/DDBJ databases">
        <title>Complete Genome Sequence of Azospirillum thiophilum BV-S.</title>
        <authorList>
            <person name="Fomenkov A."/>
            <person name="Vincze T."/>
            <person name="Grabovich M."/>
            <person name="Dubinina G."/>
            <person name="Orlova M."/>
            <person name="Belousova E."/>
            <person name="Roberts R.J."/>
        </authorList>
    </citation>
    <scope>NUCLEOTIDE SEQUENCE [LARGE SCALE GENOMIC DNA]</scope>
    <source>
        <strain evidence="17">BV-S</strain>
    </source>
</reference>
<dbReference type="InterPro" id="IPR003593">
    <property type="entry name" value="AAA+_ATPase"/>
</dbReference>
<evidence type="ECO:0000256" key="1">
    <source>
        <dbReference type="ARBA" id="ARBA00022723"/>
    </source>
</evidence>
<comment type="function">
    <text evidence="11">Plays a role in repairing double-strand DNA breaks, probably involving stabilizing or processing branched DNA or blocked replication forks.</text>
</comment>